<evidence type="ECO:0000313" key="6">
    <source>
        <dbReference type="EMBL" id="GGB77158.1"/>
    </source>
</evidence>
<dbReference type="SUPFAM" id="SSF52833">
    <property type="entry name" value="Thioredoxin-like"/>
    <property type="match status" value="1"/>
</dbReference>
<evidence type="ECO:0000313" key="7">
    <source>
        <dbReference type="Proteomes" id="UP000628854"/>
    </source>
</evidence>
<evidence type="ECO:0000256" key="2">
    <source>
        <dbReference type="ARBA" id="ARBA00022559"/>
    </source>
</evidence>
<dbReference type="RefSeq" id="WP_084391305.1">
    <property type="nucleotide sequence ID" value="NZ_JBETGM010000083.1"/>
</dbReference>
<comment type="caution">
    <text evidence="6">The sequence shown here is derived from an EMBL/GenBank/DDBJ whole genome shotgun (WGS) entry which is preliminary data.</text>
</comment>
<dbReference type="Proteomes" id="UP000628854">
    <property type="component" value="Unassembled WGS sequence"/>
</dbReference>
<dbReference type="PROSITE" id="PS51257">
    <property type="entry name" value="PROKAR_LIPOPROTEIN"/>
    <property type="match status" value="1"/>
</dbReference>
<reference evidence="7" key="1">
    <citation type="journal article" date="2019" name="Int. J. Syst. Evol. Microbiol.">
        <title>The Global Catalogue of Microorganisms (GCM) 10K type strain sequencing project: providing services to taxonomists for standard genome sequencing and annotation.</title>
        <authorList>
            <consortium name="The Broad Institute Genomics Platform"/>
            <consortium name="The Broad Institute Genome Sequencing Center for Infectious Disease"/>
            <person name="Wu L."/>
            <person name="Ma J."/>
        </authorList>
    </citation>
    <scope>NUCLEOTIDE SEQUENCE [LARGE SCALE GENOMIC DNA]</scope>
    <source>
        <strain evidence="7">CGMCC 1.15928</strain>
    </source>
</reference>
<keyword evidence="5" id="KW-0732">Signal</keyword>
<dbReference type="InterPro" id="IPR000889">
    <property type="entry name" value="Glutathione_peroxidase"/>
</dbReference>
<keyword evidence="7" id="KW-1185">Reference proteome</keyword>
<keyword evidence="3 4" id="KW-0560">Oxidoreductase</keyword>
<keyword evidence="2 4" id="KW-0575">Peroxidase</keyword>
<feature type="chain" id="PRO_5046420196" description="Glutathione peroxidase" evidence="5">
    <location>
        <begin position="29"/>
        <end position="203"/>
    </location>
</feature>
<dbReference type="InterPro" id="IPR036249">
    <property type="entry name" value="Thioredoxin-like_sf"/>
</dbReference>
<comment type="similarity">
    <text evidence="1 4">Belongs to the glutathione peroxidase family.</text>
</comment>
<dbReference type="EMBL" id="BMKF01000002">
    <property type="protein sequence ID" value="GGB77158.1"/>
    <property type="molecule type" value="Genomic_DNA"/>
</dbReference>
<sequence>MTALFKPPLIAILALAACSGTAQPPAGAEEGTSTAEFSEAPEMTANVQHVSFKSITGDDLPLSSFDGKVVLVVNTASKCGYTPQYGGLQALHETYRQQGFTVLGAPANDFGGQEPGTEEEIRTFCEINFGVDFPLTSKVHAIGPEQHPFWQVAKSGLGEAAEPKWNFHKVLVGKNGDVLKAYPSSVKPDDPTLIADIELALAN</sequence>
<dbReference type="PROSITE" id="PS00460">
    <property type="entry name" value="GLUTATHIONE_PEROXID_1"/>
    <property type="match status" value="1"/>
</dbReference>
<dbReference type="PROSITE" id="PS51355">
    <property type="entry name" value="GLUTATHIONE_PEROXID_3"/>
    <property type="match status" value="1"/>
</dbReference>
<accession>A0ABQ1JUA7</accession>
<gene>
    <name evidence="6" type="ORF">GCM10011503_27410</name>
</gene>
<evidence type="ECO:0000256" key="1">
    <source>
        <dbReference type="ARBA" id="ARBA00006926"/>
    </source>
</evidence>
<dbReference type="CDD" id="cd00340">
    <property type="entry name" value="GSH_Peroxidase"/>
    <property type="match status" value="1"/>
</dbReference>
<name>A0ABQ1JUA7_9PROT</name>
<dbReference type="PANTHER" id="PTHR11592:SF78">
    <property type="entry name" value="GLUTATHIONE PEROXIDASE"/>
    <property type="match status" value="1"/>
</dbReference>
<dbReference type="InterPro" id="IPR029759">
    <property type="entry name" value="GPX_AS"/>
</dbReference>
<evidence type="ECO:0000256" key="5">
    <source>
        <dbReference type="SAM" id="SignalP"/>
    </source>
</evidence>
<dbReference type="Gene3D" id="3.40.30.10">
    <property type="entry name" value="Glutaredoxin"/>
    <property type="match status" value="1"/>
</dbReference>
<proteinExistence type="inferred from homology"/>
<protein>
    <recommendedName>
        <fullName evidence="4">Glutathione peroxidase</fullName>
    </recommendedName>
</protein>
<dbReference type="PIRSF" id="PIRSF000303">
    <property type="entry name" value="Glutathion_perox"/>
    <property type="match status" value="1"/>
</dbReference>
<feature type="signal peptide" evidence="5">
    <location>
        <begin position="1"/>
        <end position="28"/>
    </location>
</feature>
<dbReference type="PANTHER" id="PTHR11592">
    <property type="entry name" value="GLUTATHIONE PEROXIDASE"/>
    <property type="match status" value="1"/>
</dbReference>
<organism evidence="6 7">
    <name type="scientific">Henriciella pelagia</name>
    <dbReference type="NCBI Taxonomy" id="1977912"/>
    <lineage>
        <taxon>Bacteria</taxon>
        <taxon>Pseudomonadati</taxon>
        <taxon>Pseudomonadota</taxon>
        <taxon>Alphaproteobacteria</taxon>
        <taxon>Hyphomonadales</taxon>
        <taxon>Hyphomonadaceae</taxon>
        <taxon>Henriciella</taxon>
    </lineage>
</organism>
<evidence type="ECO:0000256" key="4">
    <source>
        <dbReference type="RuleBase" id="RU000499"/>
    </source>
</evidence>
<dbReference type="Pfam" id="PF00255">
    <property type="entry name" value="GSHPx"/>
    <property type="match status" value="1"/>
</dbReference>
<dbReference type="PRINTS" id="PR01011">
    <property type="entry name" value="GLUTPROXDASE"/>
</dbReference>
<evidence type="ECO:0000256" key="3">
    <source>
        <dbReference type="ARBA" id="ARBA00023002"/>
    </source>
</evidence>